<accession>A0A1W1W7A5</accession>
<proteinExistence type="predicted"/>
<dbReference type="Proteomes" id="UP000192660">
    <property type="component" value="Unassembled WGS sequence"/>
</dbReference>
<dbReference type="RefSeq" id="WP_084660736.1">
    <property type="nucleotide sequence ID" value="NZ_FWWY01000001.1"/>
</dbReference>
<name>A0A1W1W7A5_SULTA</name>
<protein>
    <submittedName>
        <fullName evidence="1">Uncharacterized protein</fullName>
    </submittedName>
</protein>
<evidence type="ECO:0000313" key="2">
    <source>
        <dbReference type="Proteomes" id="UP000192660"/>
    </source>
</evidence>
<dbReference type="EMBL" id="FWWY01000001">
    <property type="protein sequence ID" value="SMC02009.1"/>
    <property type="molecule type" value="Genomic_DNA"/>
</dbReference>
<keyword evidence="2" id="KW-1185">Reference proteome</keyword>
<sequence>MFHRNFLIASVVGLCIPLTLSVLSFAASKPSLSTPSFQWINHGSWGIEGHIKPIASPAVFKGNKFNPPIAITLEHPYYYTVQGTATNGIYEYSYQISVNPHGVVVTVPIGYDPTTHQELIESGIPTPQSLSKIQKPSGGNGIYTPKVTGTASIQSSAPDPTTSNAYFTSGWTDPLGLTVGQLYTYMTFSWNGTDVTNWSTYGYLWHIEDGDYFYNTSNGGYWNNNTEATGWLKTIEDAPAFGNTKIQWSANNIHGHGNGSVTATLDTWAYGPDAWMLEGPWYALNDGSTN</sequence>
<gene>
    <name evidence="1" type="ORF">SAMN00768000_0217</name>
</gene>
<reference evidence="2" key="1">
    <citation type="submission" date="2017-04" db="EMBL/GenBank/DDBJ databases">
        <authorList>
            <person name="Varghese N."/>
            <person name="Submissions S."/>
        </authorList>
    </citation>
    <scope>NUCLEOTIDE SEQUENCE [LARGE SCALE GENOMIC DNA]</scope>
    <source>
        <strain evidence="2">DSM 9293</strain>
    </source>
</reference>
<dbReference type="AlphaFoldDB" id="A0A1W1W7A5"/>
<evidence type="ECO:0000313" key="1">
    <source>
        <dbReference type="EMBL" id="SMC02009.1"/>
    </source>
</evidence>
<organism evidence="1 2">
    <name type="scientific">Sulfobacillus thermosulfidooxidans (strain DSM 9293 / VKM B-1269 / AT-1)</name>
    <dbReference type="NCBI Taxonomy" id="929705"/>
    <lineage>
        <taxon>Bacteria</taxon>
        <taxon>Bacillati</taxon>
        <taxon>Bacillota</taxon>
        <taxon>Clostridia</taxon>
        <taxon>Eubacteriales</taxon>
        <taxon>Clostridiales Family XVII. Incertae Sedis</taxon>
        <taxon>Sulfobacillus</taxon>
    </lineage>
</organism>